<name>A0ABY6J8G6_9BACT</name>
<keyword evidence="2" id="KW-0812">Transmembrane</keyword>
<evidence type="ECO:0000313" key="10">
    <source>
        <dbReference type="EMBL" id="UYQ94867.1"/>
    </source>
</evidence>
<evidence type="ECO:0000256" key="3">
    <source>
        <dbReference type="ARBA" id="ARBA00022737"/>
    </source>
</evidence>
<dbReference type="NCBIfam" id="TIGR04131">
    <property type="entry name" value="Bac_Flav_CTERM"/>
    <property type="match status" value="1"/>
</dbReference>
<dbReference type="Gene3D" id="2.60.40.60">
    <property type="entry name" value="Cadherins"/>
    <property type="match status" value="2"/>
</dbReference>
<accession>A0ABY6J8G6</accession>
<evidence type="ECO:0000256" key="6">
    <source>
        <dbReference type="ARBA" id="ARBA00022989"/>
    </source>
</evidence>
<dbReference type="SUPFAM" id="SSF49313">
    <property type="entry name" value="Cadherin-like"/>
    <property type="match status" value="2"/>
</dbReference>
<keyword evidence="6" id="KW-1133">Transmembrane helix</keyword>
<evidence type="ECO:0000256" key="2">
    <source>
        <dbReference type="ARBA" id="ARBA00022692"/>
    </source>
</evidence>
<keyword evidence="11" id="KW-1185">Reference proteome</keyword>
<evidence type="ECO:0000256" key="7">
    <source>
        <dbReference type="ARBA" id="ARBA00023136"/>
    </source>
</evidence>
<comment type="subcellular location">
    <subcellularLocation>
        <location evidence="1">Membrane</location>
    </subcellularLocation>
</comment>
<feature type="domain" description="Cadherin" evidence="9">
    <location>
        <begin position="1430"/>
        <end position="1537"/>
    </location>
</feature>
<keyword evidence="7" id="KW-0472">Membrane</keyword>
<keyword evidence="4" id="KW-0106">Calcium</keyword>
<dbReference type="PROSITE" id="PS50268">
    <property type="entry name" value="CADHERIN_2"/>
    <property type="match status" value="2"/>
</dbReference>
<dbReference type="Pfam" id="PF13585">
    <property type="entry name" value="CHU_C"/>
    <property type="match status" value="1"/>
</dbReference>
<dbReference type="EMBL" id="CP107006">
    <property type="protein sequence ID" value="UYQ94867.1"/>
    <property type="molecule type" value="Genomic_DNA"/>
</dbReference>
<reference evidence="10" key="1">
    <citation type="submission" date="2022-10" db="EMBL/GenBank/DDBJ databases">
        <title>Chitinophaga sp. nov., isolated from soil.</title>
        <authorList>
            <person name="Jeon C.O."/>
        </authorList>
    </citation>
    <scope>NUCLEOTIDE SEQUENCE</scope>
    <source>
        <strain evidence="10">R8</strain>
    </source>
</reference>
<gene>
    <name evidence="10" type="ORF">MKQ68_07145</name>
</gene>
<dbReference type="Pfam" id="PF00028">
    <property type="entry name" value="Cadherin"/>
    <property type="match status" value="1"/>
</dbReference>
<dbReference type="InterPro" id="IPR002126">
    <property type="entry name" value="Cadherin-like_dom"/>
</dbReference>
<evidence type="ECO:0000256" key="8">
    <source>
        <dbReference type="SAM" id="SignalP"/>
    </source>
</evidence>
<evidence type="ECO:0000256" key="5">
    <source>
        <dbReference type="ARBA" id="ARBA00022889"/>
    </source>
</evidence>
<keyword evidence="5" id="KW-0130">Cell adhesion</keyword>
<dbReference type="CDD" id="cd11304">
    <property type="entry name" value="Cadherin_repeat"/>
    <property type="match status" value="2"/>
</dbReference>
<dbReference type="InterPro" id="IPR050971">
    <property type="entry name" value="Cadherin-domain_protein"/>
</dbReference>
<dbReference type="PANTHER" id="PTHR24025:SF23">
    <property type="entry name" value="NEURAL-CADHERIN"/>
    <property type="match status" value="1"/>
</dbReference>
<dbReference type="RefSeq" id="WP_264282690.1">
    <property type="nucleotide sequence ID" value="NZ_CP107006.1"/>
</dbReference>
<sequence>MQEFYFFTSLKRKTNWMKTLVTMIALLWALPSVAQFSNFPTAVYNESQTLTPAILSLAPGASFTTTDPNTTGRLLHIQLSANYEPTQDVLGIRNDGAGAGQIGRIANEITYGGTPVGSINGTNPILINLYPAATPAIISSILRAVTYTNTSDEPSVLDRTVQFIYLSTNQTGLYDVNIPLTLQVNAGNDSPTIDPYGPISVTEDVAYTLTGVNADDPEEGASPVTVSFTSTRGRFNATGSGSVSVSGDNTAVLQLTGAYSDIRSFMANPGTAVKYTNLSGLDENIRIATNDGGHTGAGGAKTAEISVSVVVTSGTNDAPTITLTSTSYLMPEDASHSLSGVTIDDEDAGSGNLTMTISADGDGTFTSPLFTGVTIAGNNTSTLVLNGALINLRNLVASGTISYQPKANDNGARTITLTLNDNGNTGNGGAKSVTRTIAVTIDATNDAPTIGAPASVTIARQLPAALTGISFDDAEADAVAAYTVSLRMAGANFSGTALPGVSVSFSANTVTLSGPLPTINSMFTQGRILVSSVVSNVLTIEVDDNGNAGGPARSASSTLPVTVQTTNLPPVINLPTTLTGTEDVSLTLTGISITDGNAVAPSVTVTMVAPSGTLSQNALPSSLTQIAATSQQLIFSGPLAAVNSYLNGNIFYTPAANMNGNMYVNIQVSDGGTNYTNGQLTDTKTLTIPFDAVNDGPVVTIPVNPSHPEDNQYLFAGLSFADVDAGSSPVTVTFSTATGSFTALPGNGVTAAGASTTMTLTGSFNNLNTFIADGRMRWSPANDFNGPVSITVSINDGGNTGSGGSLTDSKTIAFTVTPVNDAPTISSMVFYTVEEDVQTSLRPFTFSDVDAGSGMVTVTFTAARGALRGTSGAGVTVTGHNTTTLTLSGRLADINAYIAAEGLTYLTALNDVNDVSLSVSITDNGNSGGAARVTNSASTIQVSMVNDAPRLTAPSTQSVDMNNTLHFNAANSNQVSASDVDNPATALVTVSATNGTLTLSNTAGLAFIAGGPGIDIASMQFDATMADINAALSSLSFSPTANYYGAATVTILINDKGNTGPGIGLTDTRIININVVAVNPVVTAVSSPKANGTYKTGEVIPVTVTFNLPVTVTGTPQLTLETGTTDRTINFTSVSGSTMTFDYTVQSGDASADLDYLSATALTLNTGTISHAGLPAVLTLPAPGAAGSLGANKALVIDGISPKITSVSVPANGTYRTGQSLNFIATFDETVTVTGIPELEVQIGGGAVKALYTGGNNSNALTFRYTVTTGELDTDGIGLNALSGNITDIATNPAVLTLNNVASLTGVTVDAITPAITTVTIPADKIYTAGETLDFTVSYDEAIIVTGNPLITLNIGGNSYQAALLSSTATSLTFRYTVVTGNLDRDGIAVNNNITANSGTIRDAAGNDAATTLTLPATTRILVDAVTPVITAGQTLSVAENSTAGTTVGTVAGTDPGSTGTLQSWTITTNVDANGNGTNAFVINAATGAITVNDAADLDYETTSSFTITLTVTDGANTSTAQSITINVTNVPEPPTDVLLSNNSIAENNAVNATIGSLSATTTETGITFTYSLVSGTGDADNSAFVISGDQLQAAASFNYETKNTYSIRVRATTNQGLTLDRNFIITVGDVNEAPTLDALTDQSLCATNNTYTIAFSGATAGPETTQTLTYDVSSNNAALFSSLTVNASGVHVRFVTGATGSATVTVTLTDNGGTANGGINTFSRSFNVGVTSIAAPTITASTANPASKGINMTLTAAGGASYVWDNAADIVSGQNDAQLVIRPSASATYRVTAFNGAGCSASTEYSVTVADDYKVDATNLMTPNGDGINDRFVIKNIDSYPGNELKIFDRSGRLIYVKKGYRNEWDARVNGRPLEEGTYYYILDFGAGLPKVKGFVTVVRDK</sequence>
<feature type="signal peptide" evidence="8">
    <location>
        <begin position="1"/>
        <end position="34"/>
    </location>
</feature>
<feature type="chain" id="PRO_5045622439" evidence="8">
    <location>
        <begin position="35"/>
        <end position="1903"/>
    </location>
</feature>
<evidence type="ECO:0000256" key="1">
    <source>
        <dbReference type="ARBA" id="ARBA00004370"/>
    </source>
</evidence>
<keyword evidence="3" id="KW-0677">Repeat</keyword>
<feature type="domain" description="Cadherin" evidence="9">
    <location>
        <begin position="1544"/>
        <end position="1637"/>
    </location>
</feature>
<proteinExistence type="predicted"/>
<dbReference type="PANTHER" id="PTHR24025">
    <property type="entry name" value="DESMOGLEIN FAMILY MEMBER"/>
    <property type="match status" value="1"/>
</dbReference>
<evidence type="ECO:0000259" key="9">
    <source>
        <dbReference type="PROSITE" id="PS50268"/>
    </source>
</evidence>
<evidence type="ECO:0000313" key="11">
    <source>
        <dbReference type="Proteomes" id="UP001162741"/>
    </source>
</evidence>
<dbReference type="InterPro" id="IPR015919">
    <property type="entry name" value="Cadherin-like_sf"/>
</dbReference>
<dbReference type="SMART" id="SM00112">
    <property type="entry name" value="CA"/>
    <property type="match status" value="2"/>
</dbReference>
<organism evidence="10 11">
    <name type="scientific">Chitinophaga horti</name>
    <dbReference type="NCBI Taxonomy" id="2920382"/>
    <lineage>
        <taxon>Bacteria</taxon>
        <taxon>Pseudomonadati</taxon>
        <taxon>Bacteroidota</taxon>
        <taxon>Chitinophagia</taxon>
        <taxon>Chitinophagales</taxon>
        <taxon>Chitinophagaceae</taxon>
        <taxon>Chitinophaga</taxon>
    </lineage>
</organism>
<protein>
    <submittedName>
        <fullName evidence="10">Gliding motility-associated C-terminal domain-containing protein</fullName>
    </submittedName>
</protein>
<keyword evidence="8" id="KW-0732">Signal</keyword>
<evidence type="ECO:0000256" key="4">
    <source>
        <dbReference type="ARBA" id="ARBA00022837"/>
    </source>
</evidence>
<dbReference type="Proteomes" id="UP001162741">
    <property type="component" value="Chromosome"/>
</dbReference>
<dbReference type="InterPro" id="IPR026341">
    <property type="entry name" value="T9SS_type_B"/>
</dbReference>